<protein>
    <submittedName>
        <fullName evidence="1">Uncharacterized protein</fullName>
    </submittedName>
</protein>
<reference evidence="1" key="1">
    <citation type="submission" date="2021-01" db="EMBL/GenBank/DDBJ databases">
        <authorList>
            <consortium name="Genoscope - CEA"/>
            <person name="William W."/>
        </authorList>
    </citation>
    <scope>NUCLEOTIDE SEQUENCE</scope>
</reference>
<dbReference type="Proteomes" id="UP000683925">
    <property type="component" value="Unassembled WGS sequence"/>
</dbReference>
<sequence length="82" mass="9876">MQLLLISIRWRQIYKTFFWNHMITQIIANCFQLLSSQFGLKQRSKLKIIETIVLPYQESDVEELSVDQELRTFISRINWNGI</sequence>
<name>A0A8S1V6Q8_PAROT</name>
<evidence type="ECO:0000313" key="2">
    <source>
        <dbReference type="Proteomes" id="UP000683925"/>
    </source>
</evidence>
<keyword evidence="2" id="KW-1185">Reference proteome</keyword>
<organism evidence="1 2">
    <name type="scientific">Paramecium octaurelia</name>
    <dbReference type="NCBI Taxonomy" id="43137"/>
    <lineage>
        <taxon>Eukaryota</taxon>
        <taxon>Sar</taxon>
        <taxon>Alveolata</taxon>
        <taxon>Ciliophora</taxon>
        <taxon>Intramacronucleata</taxon>
        <taxon>Oligohymenophorea</taxon>
        <taxon>Peniculida</taxon>
        <taxon>Parameciidae</taxon>
        <taxon>Paramecium</taxon>
    </lineage>
</organism>
<evidence type="ECO:0000313" key="1">
    <source>
        <dbReference type="EMBL" id="CAD8171642.1"/>
    </source>
</evidence>
<accession>A0A8S1V6Q8</accession>
<proteinExistence type="predicted"/>
<dbReference type="EMBL" id="CAJJDP010000057">
    <property type="protein sequence ID" value="CAD8171642.1"/>
    <property type="molecule type" value="Genomic_DNA"/>
</dbReference>
<dbReference type="AlphaFoldDB" id="A0A8S1V6Q8"/>
<gene>
    <name evidence="1" type="ORF">POCTA_138.1.T0580236</name>
</gene>
<comment type="caution">
    <text evidence="1">The sequence shown here is derived from an EMBL/GenBank/DDBJ whole genome shotgun (WGS) entry which is preliminary data.</text>
</comment>